<keyword evidence="4" id="KW-0156">Chromatin regulator</keyword>
<dbReference type="InterPro" id="IPR003349">
    <property type="entry name" value="JmjN"/>
</dbReference>
<feature type="compositionally biased region" description="Polar residues" evidence="11">
    <location>
        <begin position="747"/>
        <end position="757"/>
    </location>
</feature>
<keyword evidence="10" id="KW-0539">Nucleus</keyword>
<gene>
    <name evidence="14" type="ORF">QJS04_geneDACA002388</name>
</gene>
<dbReference type="SMART" id="SM00542">
    <property type="entry name" value="FYRC"/>
    <property type="match status" value="1"/>
</dbReference>
<protein>
    <submittedName>
        <fullName evidence="14">Lysine-specific demethylase JMJ14</fullName>
    </submittedName>
</protein>
<evidence type="ECO:0000259" key="13">
    <source>
        <dbReference type="PROSITE" id="PS51184"/>
    </source>
</evidence>
<dbReference type="Pfam" id="PF05964">
    <property type="entry name" value="FYRN"/>
    <property type="match status" value="1"/>
</dbReference>
<dbReference type="PROSITE" id="PS51183">
    <property type="entry name" value="JMJN"/>
    <property type="match status" value="1"/>
</dbReference>
<dbReference type="Pfam" id="PF02928">
    <property type="entry name" value="zf-C5HC2"/>
    <property type="match status" value="1"/>
</dbReference>
<dbReference type="GO" id="GO:0000785">
    <property type="term" value="C:chromatin"/>
    <property type="evidence" value="ECO:0007669"/>
    <property type="project" value="TreeGrafter"/>
</dbReference>
<dbReference type="Pfam" id="PF02373">
    <property type="entry name" value="JmjC"/>
    <property type="match status" value="1"/>
</dbReference>
<proteinExistence type="predicted"/>
<dbReference type="GO" id="GO:0046872">
    <property type="term" value="F:metal ion binding"/>
    <property type="evidence" value="ECO:0007669"/>
    <property type="project" value="UniProtKB-KW"/>
</dbReference>
<accession>A0AAV9A8E6</accession>
<evidence type="ECO:0000313" key="15">
    <source>
        <dbReference type="Proteomes" id="UP001179952"/>
    </source>
</evidence>
<evidence type="ECO:0000256" key="6">
    <source>
        <dbReference type="ARBA" id="ARBA00023002"/>
    </source>
</evidence>
<dbReference type="GO" id="GO:0045814">
    <property type="term" value="P:negative regulation of gene expression, epigenetic"/>
    <property type="evidence" value="ECO:0007669"/>
    <property type="project" value="UniProtKB-ARBA"/>
</dbReference>
<evidence type="ECO:0000256" key="10">
    <source>
        <dbReference type="ARBA" id="ARBA00023242"/>
    </source>
</evidence>
<dbReference type="Pfam" id="PF05965">
    <property type="entry name" value="FYRC"/>
    <property type="match status" value="1"/>
</dbReference>
<dbReference type="PANTHER" id="PTHR10694:SF113">
    <property type="entry name" value="PROTEIN JUMONJI"/>
    <property type="match status" value="1"/>
</dbReference>
<evidence type="ECO:0000256" key="11">
    <source>
        <dbReference type="SAM" id="MobiDB-lite"/>
    </source>
</evidence>
<feature type="region of interest" description="Disordered" evidence="11">
    <location>
        <begin position="823"/>
        <end position="851"/>
    </location>
</feature>
<dbReference type="PROSITE" id="PS51184">
    <property type="entry name" value="JMJC"/>
    <property type="match status" value="1"/>
</dbReference>
<evidence type="ECO:0000256" key="7">
    <source>
        <dbReference type="ARBA" id="ARBA00023004"/>
    </source>
</evidence>
<feature type="domain" description="JmjN" evidence="12">
    <location>
        <begin position="138"/>
        <end position="179"/>
    </location>
</feature>
<evidence type="ECO:0000259" key="12">
    <source>
        <dbReference type="PROSITE" id="PS51183"/>
    </source>
</evidence>
<evidence type="ECO:0000256" key="5">
    <source>
        <dbReference type="ARBA" id="ARBA00022964"/>
    </source>
</evidence>
<dbReference type="SMART" id="SM00545">
    <property type="entry name" value="JmjN"/>
    <property type="match status" value="1"/>
</dbReference>
<reference evidence="14" key="1">
    <citation type="journal article" date="2023" name="Nat. Commun.">
        <title>Diploid and tetraploid genomes of Acorus and the evolution of monocots.</title>
        <authorList>
            <person name="Ma L."/>
            <person name="Liu K.W."/>
            <person name="Li Z."/>
            <person name="Hsiao Y.Y."/>
            <person name="Qi Y."/>
            <person name="Fu T."/>
            <person name="Tang G.D."/>
            <person name="Zhang D."/>
            <person name="Sun W.H."/>
            <person name="Liu D.K."/>
            <person name="Li Y."/>
            <person name="Chen G.Z."/>
            <person name="Liu X.D."/>
            <person name="Liao X.Y."/>
            <person name="Jiang Y.T."/>
            <person name="Yu X."/>
            <person name="Hao Y."/>
            <person name="Huang J."/>
            <person name="Zhao X.W."/>
            <person name="Ke S."/>
            <person name="Chen Y.Y."/>
            <person name="Wu W.L."/>
            <person name="Hsu J.L."/>
            <person name="Lin Y.F."/>
            <person name="Huang M.D."/>
            <person name="Li C.Y."/>
            <person name="Huang L."/>
            <person name="Wang Z.W."/>
            <person name="Zhao X."/>
            <person name="Zhong W.Y."/>
            <person name="Peng D.H."/>
            <person name="Ahmad S."/>
            <person name="Lan S."/>
            <person name="Zhang J.S."/>
            <person name="Tsai W.C."/>
            <person name="Van de Peer Y."/>
            <person name="Liu Z.J."/>
        </authorList>
    </citation>
    <scope>NUCLEOTIDE SEQUENCE</scope>
    <source>
        <strain evidence="14">SCP</strain>
    </source>
</reference>
<evidence type="ECO:0000256" key="8">
    <source>
        <dbReference type="ARBA" id="ARBA00023015"/>
    </source>
</evidence>
<keyword evidence="9" id="KW-0804">Transcription</keyword>
<feature type="region of interest" description="Disordered" evidence="11">
    <location>
        <begin position="704"/>
        <end position="727"/>
    </location>
</feature>
<keyword evidence="6" id="KW-0560">Oxidoreductase</keyword>
<evidence type="ECO:0000256" key="3">
    <source>
        <dbReference type="ARBA" id="ARBA00022723"/>
    </source>
</evidence>
<dbReference type="PANTHER" id="PTHR10694">
    <property type="entry name" value="LYSINE-SPECIFIC DEMETHYLASE"/>
    <property type="match status" value="1"/>
</dbReference>
<comment type="caution">
    <text evidence="14">The sequence shown here is derived from an EMBL/GenBank/DDBJ whole genome shotgun (WGS) entry which is preliminary data.</text>
</comment>
<feature type="domain" description="JmjC" evidence="13">
    <location>
        <begin position="351"/>
        <end position="517"/>
    </location>
</feature>
<keyword evidence="15" id="KW-1185">Reference proteome</keyword>
<sequence>MGIECIKAPYKEDSDGIPKVPPGFMSLTSFNLKRVHDDASCTANAFSSDVQQDRADVDCSIGDDVKLTRPLRQRPWVNYSQFDNSSDESDLELFDEDIPPPRCLPKGVTRGCAECSTCQKVTAGWHPEEACRPDLMDSPVFFPTEEEFKDTLKYIASIRQKAEPYGICRIVPPSSWKPPCPLMENETWEKAKFSTRIQQINKLQNRCSVKKMSLRHHLMQRKRRRLIKAGMRCGYNGNGDGVMETNELNCSDRFGFEAGPDFTLESFQKYANDFKKQYFRTKDLETESTSCLAEPSKQVEPSVEDIEGEYWRIVEKPTEEIEVLYGADLETGVFGSGFPKVNSMSSDVDEQYVKSGWNLNNFPRLPGSVLSFENAEISGVLIPWLYVGMCFSSFCWHVEDHHLYSLNYMHWGAPKIWYGVPGRAALKLEAAMKKYLPDLFKEQPDLLHKLVTQLSPSILKSEGVPIFRCVQHAGEFVLTFPRAYHAGFNSGFNCAEAVNVAPVDWLPHGQNAVELYREQARKISISHDKLLLGAAREAIRAQWEILFPGKKTFNNLLWKGVCGPDGILAIALKARVEMERVRREYLCGSSQSLKMDPCFDETNEQECFVCLYDLYLSAATCRCSPDKFACLLHAKQLCRCAWSERQFLFRYEMEELHMLVDALGGKSSSIYRWGNLYLGLSLSSYVSSDKPKLPEASRRLFTVGTPEKKGEPLNRSISTTGTAGSPALTQENKVSELHLASPGIANRQVSQAVTSDTNEFKSDEKNRQDSASAKFLNNLDTITSKPMTLRGNSKEIIVIDDESDEKEGISPINVQSIVKKENLPGSVQAKDEDKGIDKPSMPTGSQASPHSSVYRSVDMSFEKSVQEFSAVGGSGECSSSSDRKHSHNMQPQDIVISKGQESTVKLMDKGQPFMVSSPTIPNSFDRASRPKGPRMAKVIRRFNCIVEPLEYGVVLSGKLWCSNQAIYPKGFRSRVRYLSFMDPTQMCYYISEILDAGLHGPLFMVKLEQCPSEVFINVSPFKCWDMVRERVNLEIQRQHSLGKVNLPSLQPPGSLDGLEMFGLTSLTTLQAIEAIDRHRVCTEYWISKPQTKDLLGAASFHVHDTEKQNLSVGDNVVLRGLFKKANPEELHALRNSLSHEMQSSNIWEVIRFVDKEIQERNANNL</sequence>
<name>A0AAV9A8E6_ACOGR</name>
<evidence type="ECO:0000313" key="14">
    <source>
        <dbReference type="EMBL" id="KAK1260454.1"/>
    </source>
</evidence>
<evidence type="ECO:0000256" key="4">
    <source>
        <dbReference type="ARBA" id="ARBA00022853"/>
    </source>
</evidence>
<keyword evidence="8" id="KW-0805">Transcription regulation</keyword>
<feature type="region of interest" description="Disordered" evidence="11">
    <location>
        <begin position="747"/>
        <end position="771"/>
    </location>
</feature>
<dbReference type="InterPro" id="IPR003888">
    <property type="entry name" value="FYrich_N"/>
</dbReference>
<keyword evidence="5" id="KW-0223">Dioxygenase</keyword>
<dbReference type="InterPro" id="IPR003889">
    <property type="entry name" value="FYrich_C"/>
</dbReference>
<reference evidence="14" key="2">
    <citation type="submission" date="2023-06" db="EMBL/GenBank/DDBJ databases">
        <authorList>
            <person name="Ma L."/>
            <person name="Liu K.-W."/>
            <person name="Li Z."/>
            <person name="Hsiao Y.-Y."/>
            <person name="Qi Y."/>
            <person name="Fu T."/>
            <person name="Tang G."/>
            <person name="Zhang D."/>
            <person name="Sun W.-H."/>
            <person name="Liu D.-K."/>
            <person name="Li Y."/>
            <person name="Chen G.-Z."/>
            <person name="Liu X.-D."/>
            <person name="Liao X.-Y."/>
            <person name="Jiang Y.-T."/>
            <person name="Yu X."/>
            <person name="Hao Y."/>
            <person name="Huang J."/>
            <person name="Zhao X.-W."/>
            <person name="Ke S."/>
            <person name="Chen Y.-Y."/>
            <person name="Wu W.-L."/>
            <person name="Hsu J.-L."/>
            <person name="Lin Y.-F."/>
            <person name="Huang M.-D."/>
            <person name="Li C.-Y."/>
            <person name="Huang L."/>
            <person name="Wang Z.-W."/>
            <person name="Zhao X."/>
            <person name="Zhong W.-Y."/>
            <person name="Peng D.-H."/>
            <person name="Ahmad S."/>
            <person name="Lan S."/>
            <person name="Zhang J.-S."/>
            <person name="Tsai W.-C."/>
            <person name="Van De Peer Y."/>
            <person name="Liu Z.-J."/>
        </authorList>
    </citation>
    <scope>NUCLEOTIDE SEQUENCE</scope>
    <source>
        <strain evidence="14">SCP</strain>
        <tissue evidence="14">Leaves</tissue>
    </source>
</reference>
<feature type="compositionally biased region" description="Basic and acidic residues" evidence="11">
    <location>
        <begin position="758"/>
        <end position="768"/>
    </location>
</feature>
<keyword evidence="7" id="KW-0408">Iron</keyword>
<comment type="cofactor">
    <cofactor evidence="1">
        <name>Fe(2+)</name>
        <dbReference type="ChEBI" id="CHEBI:29033"/>
    </cofactor>
</comment>
<dbReference type="Gene3D" id="3.30.160.360">
    <property type="match status" value="1"/>
</dbReference>
<dbReference type="GO" id="GO:0005634">
    <property type="term" value="C:nucleus"/>
    <property type="evidence" value="ECO:0007669"/>
    <property type="project" value="UniProtKB-SubCell"/>
</dbReference>
<feature type="compositionally biased region" description="Polar residues" evidence="11">
    <location>
        <begin position="842"/>
        <end position="851"/>
    </location>
</feature>
<dbReference type="SUPFAM" id="SSF51197">
    <property type="entry name" value="Clavaminate synthase-like"/>
    <property type="match status" value="1"/>
</dbReference>
<dbReference type="InterPro" id="IPR004198">
    <property type="entry name" value="Znf_C5HC2"/>
</dbReference>
<dbReference type="AlphaFoldDB" id="A0AAV9A8E6"/>
<feature type="compositionally biased region" description="Polar residues" evidence="11">
    <location>
        <begin position="715"/>
        <end position="727"/>
    </location>
</feature>
<keyword evidence="3" id="KW-0479">Metal-binding</keyword>
<dbReference type="EMBL" id="JAUJYN010000011">
    <property type="protein sequence ID" value="KAK1260454.1"/>
    <property type="molecule type" value="Genomic_DNA"/>
</dbReference>
<evidence type="ECO:0000256" key="2">
    <source>
        <dbReference type="ARBA" id="ARBA00004123"/>
    </source>
</evidence>
<dbReference type="GO" id="GO:0034647">
    <property type="term" value="F:histone H3K4me/H3K4me2/H3K4me3 demethylase activity"/>
    <property type="evidence" value="ECO:0007669"/>
    <property type="project" value="TreeGrafter"/>
</dbReference>
<dbReference type="Gene3D" id="2.60.120.650">
    <property type="entry name" value="Cupin"/>
    <property type="match status" value="1"/>
</dbReference>
<dbReference type="PROSITE" id="PS51542">
    <property type="entry name" value="FYRN"/>
    <property type="match status" value="1"/>
</dbReference>
<evidence type="ECO:0000256" key="1">
    <source>
        <dbReference type="ARBA" id="ARBA00001954"/>
    </source>
</evidence>
<dbReference type="PROSITE" id="PS51543">
    <property type="entry name" value="FYRC"/>
    <property type="match status" value="1"/>
</dbReference>
<dbReference type="SMART" id="SM00541">
    <property type="entry name" value="FYRN"/>
    <property type="match status" value="1"/>
</dbReference>
<dbReference type="FunFam" id="3.30.160.360:FF:000005">
    <property type="entry name" value="Putative lysine-specific demethylase JMJ16"/>
    <property type="match status" value="1"/>
</dbReference>
<organism evidence="14 15">
    <name type="scientific">Acorus gramineus</name>
    <name type="common">Dwarf sweet flag</name>
    <dbReference type="NCBI Taxonomy" id="55184"/>
    <lineage>
        <taxon>Eukaryota</taxon>
        <taxon>Viridiplantae</taxon>
        <taxon>Streptophyta</taxon>
        <taxon>Embryophyta</taxon>
        <taxon>Tracheophyta</taxon>
        <taxon>Spermatophyta</taxon>
        <taxon>Magnoliopsida</taxon>
        <taxon>Liliopsida</taxon>
        <taxon>Acoraceae</taxon>
        <taxon>Acorus</taxon>
    </lineage>
</organism>
<evidence type="ECO:0000256" key="9">
    <source>
        <dbReference type="ARBA" id="ARBA00023163"/>
    </source>
</evidence>
<dbReference type="Proteomes" id="UP001179952">
    <property type="component" value="Unassembled WGS sequence"/>
</dbReference>
<dbReference type="InterPro" id="IPR003347">
    <property type="entry name" value="JmjC_dom"/>
</dbReference>
<dbReference type="Pfam" id="PF02375">
    <property type="entry name" value="JmjN"/>
    <property type="match status" value="1"/>
</dbReference>
<dbReference type="SMART" id="SM00558">
    <property type="entry name" value="JmjC"/>
    <property type="match status" value="1"/>
</dbReference>
<comment type="subcellular location">
    <subcellularLocation>
        <location evidence="2">Nucleus</location>
    </subcellularLocation>
</comment>